<proteinExistence type="predicted"/>
<feature type="signal peptide" evidence="1">
    <location>
        <begin position="1"/>
        <end position="26"/>
    </location>
</feature>
<keyword evidence="1" id="KW-0732">Signal</keyword>
<accession>A0A7W5CG34</accession>
<dbReference type="Proteomes" id="UP000543579">
    <property type="component" value="Unassembled WGS sequence"/>
</dbReference>
<dbReference type="RefSeq" id="WP_183418470.1">
    <property type="nucleotide sequence ID" value="NZ_JACHXY010000001.1"/>
</dbReference>
<evidence type="ECO:0000313" key="4">
    <source>
        <dbReference type="Proteomes" id="UP000543579"/>
    </source>
</evidence>
<name>A0A7W5CG34_9MICO</name>
<feature type="chain" id="PRO_5031010041" evidence="1">
    <location>
        <begin position="27"/>
        <end position="179"/>
    </location>
</feature>
<protein>
    <submittedName>
        <fullName evidence="3">Putative membrane protein YkoI</fullName>
    </submittedName>
</protein>
<dbReference type="Pfam" id="PF03413">
    <property type="entry name" value="PepSY"/>
    <property type="match status" value="1"/>
</dbReference>
<dbReference type="EMBL" id="JACHXY010000001">
    <property type="protein sequence ID" value="MBB3156982.1"/>
    <property type="molecule type" value="Genomic_DNA"/>
</dbReference>
<organism evidence="3 4">
    <name type="scientific">Microbacterium proteolyticum</name>
    <dbReference type="NCBI Taxonomy" id="1572644"/>
    <lineage>
        <taxon>Bacteria</taxon>
        <taxon>Bacillati</taxon>
        <taxon>Actinomycetota</taxon>
        <taxon>Actinomycetes</taxon>
        <taxon>Micrococcales</taxon>
        <taxon>Microbacteriaceae</taxon>
        <taxon>Microbacterium</taxon>
    </lineage>
</organism>
<dbReference type="Gene3D" id="3.10.450.40">
    <property type="match status" value="1"/>
</dbReference>
<evidence type="ECO:0000313" key="3">
    <source>
        <dbReference type="EMBL" id="MBB3156982.1"/>
    </source>
</evidence>
<evidence type="ECO:0000259" key="2">
    <source>
        <dbReference type="Pfam" id="PF03413"/>
    </source>
</evidence>
<dbReference type="PROSITE" id="PS51257">
    <property type="entry name" value="PROKAR_LIPOPROTEIN"/>
    <property type="match status" value="1"/>
</dbReference>
<dbReference type="AlphaFoldDB" id="A0A7W5CG34"/>
<dbReference type="InterPro" id="IPR025711">
    <property type="entry name" value="PepSY"/>
</dbReference>
<sequence length="179" mass="17999">MAPTRIPGIALLIVAGALSLSACAPASGGDLVPGTSGAPGSGASGATGVDDDGRTAVTAITTAEASAGGRAFELERGDDDTWEVHVAVGEREVEVRVASEGTSVQSSQDDDAVDADERAALDAAVTTLADAVRIATAQNPGGERLDEVQLDEDDGTWIWKVEVRDGTTVRIAAADGAVL</sequence>
<reference evidence="3 4" key="1">
    <citation type="submission" date="2020-08" db="EMBL/GenBank/DDBJ databases">
        <title>Genomic Encyclopedia of Type Strains, Phase III (KMG-III): the genomes of soil and plant-associated and newly described type strains.</title>
        <authorList>
            <person name="Whitman W."/>
        </authorList>
    </citation>
    <scope>NUCLEOTIDE SEQUENCE [LARGE SCALE GENOMIC DNA]</scope>
    <source>
        <strain evidence="3 4">CECT 8356</strain>
    </source>
</reference>
<evidence type="ECO:0000256" key="1">
    <source>
        <dbReference type="SAM" id="SignalP"/>
    </source>
</evidence>
<comment type="caution">
    <text evidence="3">The sequence shown here is derived from an EMBL/GenBank/DDBJ whole genome shotgun (WGS) entry which is preliminary data.</text>
</comment>
<feature type="domain" description="PepSY" evidence="2">
    <location>
        <begin position="127"/>
        <end position="179"/>
    </location>
</feature>
<gene>
    <name evidence="3" type="ORF">FHS07_000666</name>
</gene>